<accession>A0A172WHJ4</accession>
<keyword evidence="2" id="KW-1185">Reference proteome</keyword>
<dbReference type="GeneID" id="28495837"/>
<dbReference type="OrthoDB" id="92941at2157"/>
<dbReference type="RefSeq" id="WP_068665979.1">
    <property type="nucleotide sequence ID" value="NZ_CP015520.1"/>
</dbReference>
<dbReference type="AlphaFoldDB" id="A0A172WHJ4"/>
<proteinExistence type="predicted"/>
<name>A0A172WHJ4_9EURY</name>
<organism evidence="1 2">
    <name type="scientific">Thermococcus piezophilus</name>
    <dbReference type="NCBI Taxonomy" id="1712654"/>
    <lineage>
        <taxon>Archaea</taxon>
        <taxon>Methanobacteriati</taxon>
        <taxon>Methanobacteriota</taxon>
        <taxon>Thermococci</taxon>
        <taxon>Thermococcales</taxon>
        <taxon>Thermococcaceae</taxon>
        <taxon>Thermococcus</taxon>
    </lineage>
</organism>
<gene>
    <name evidence="1" type="ORF">A7C91_06545</name>
</gene>
<sequence>MKVLIYNVDSLTLLVEVEPGLPFTFNCSSEECGKEIIIEGIVRIVDELEFNRVLENTISENPDFERIKEITARNLIFEGRVNGKRVKLPVESMDNFAKRFMDEVLVLR</sequence>
<protein>
    <submittedName>
        <fullName evidence="1">Uncharacterized protein</fullName>
    </submittedName>
</protein>
<dbReference type="STRING" id="1712654.A7C91_06545"/>
<dbReference type="KEGG" id="tpie:A7C91_06545"/>
<dbReference type="EMBL" id="CP015520">
    <property type="protein sequence ID" value="ANF22870.1"/>
    <property type="molecule type" value="Genomic_DNA"/>
</dbReference>
<reference evidence="2" key="1">
    <citation type="journal article" date="2016" name="Syst. Appl. Microbiol.">
        <title>Thermococcus piezophilus sp. nov., a novel hyperthermophilic and piezophilic archaeon with a broad pressure range for growth, isolated from a deepest hydrothermal vent at the Mid-Cayman Rise.</title>
        <authorList>
            <person name="Dalmasso C."/>
            <person name="Oger P."/>
            <person name="Selva G."/>
            <person name="Courtine D."/>
            <person name="L'Haridon S."/>
            <person name="Garlaschelli A."/>
            <person name="Roussel E."/>
            <person name="Miyazaki J."/>
            <person name="Reveillaud J."/>
            <person name="Jebbar M."/>
            <person name="Takai K."/>
            <person name="Maignien L."/>
            <person name="Alain K."/>
        </authorList>
    </citation>
    <scope>NUCLEOTIDE SEQUENCE [LARGE SCALE GENOMIC DNA]</scope>
    <source>
        <strain evidence="2">CDGS</strain>
    </source>
</reference>
<evidence type="ECO:0000313" key="1">
    <source>
        <dbReference type="EMBL" id="ANF22870.1"/>
    </source>
</evidence>
<dbReference type="Proteomes" id="UP000076969">
    <property type="component" value="Chromosome"/>
</dbReference>
<evidence type="ECO:0000313" key="2">
    <source>
        <dbReference type="Proteomes" id="UP000076969"/>
    </source>
</evidence>